<gene>
    <name evidence="1" type="ORF">VNO77_34663</name>
</gene>
<evidence type="ECO:0000313" key="1">
    <source>
        <dbReference type="EMBL" id="KAK7316035.1"/>
    </source>
</evidence>
<proteinExistence type="predicted"/>
<dbReference type="EMBL" id="JAYMYQ010000008">
    <property type="protein sequence ID" value="KAK7316035.1"/>
    <property type="molecule type" value="Genomic_DNA"/>
</dbReference>
<comment type="caution">
    <text evidence="1">The sequence shown here is derived from an EMBL/GenBank/DDBJ whole genome shotgun (WGS) entry which is preliminary data.</text>
</comment>
<accession>A0AAN9KEJ7</accession>
<name>A0AAN9KEJ7_CANGL</name>
<keyword evidence="2" id="KW-1185">Reference proteome</keyword>
<protein>
    <submittedName>
        <fullName evidence="1">Uncharacterized protein</fullName>
    </submittedName>
</protein>
<reference evidence="1 2" key="1">
    <citation type="submission" date="2024-01" db="EMBL/GenBank/DDBJ databases">
        <title>The genomes of 5 underutilized Papilionoideae crops provide insights into root nodulation and disease resistanc.</title>
        <authorList>
            <person name="Jiang F."/>
        </authorList>
    </citation>
    <scope>NUCLEOTIDE SEQUENCE [LARGE SCALE GENOMIC DNA]</scope>
    <source>
        <strain evidence="1">LVBAO_FW01</strain>
        <tissue evidence="1">Leaves</tissue>
    </source>
</reference>
<organism evidence="1 2">
    <name type="scientific">Canavalia gladiata</name>
    <name type="common">Sword bean</name>
    <name type="synonym">Dolichos gladiatus</name>
    <dbReference type="NCBI Taxonomy" id="3824"/>
    <lineage>
        <taxon>Eukaryota</taxon>
        <taxon>Viridiplantae</taxon>
        <taxon>Streptophyta</taxon>
        <taxon>Embryophyta</taxon>
        <taxon>Tracheophyta</taxon>
        <taxon>Spermatophyta</taxon>
        <taxon>Magnoliopsida</taxon>
        <taxon>eudicotyledons</taxon>
        <taxon>Gunneridae</taxon>
        <taxon>Pentapetalae</taxon>
        <taxon>rosids</taxon>
        <taxon>fabids</taxon>
        <taxon>Fabales</taxon>
        <taxon>Fabaceae</taxon>
        <taxon>Papilionoideae</taxon>
        <taxon>50 kb inversion clade</taxon>
        <taxon>NPAAA clade</taxon>
        <taxon>indigoferoid/millettioid clade</taxon>
        <taxon>Phaseoleae</taxon>
        <taxon>Canavalia</taxon>
    </lineage>
</organism>
<dbReference type="AlphaFoldDB" id="A0AAN9KEJ7"/>
<evidence type="ECO:0000313" key="2">
    <source>
        <dbReference type="Proteomes" id="UP001367508"/>
    </source>
</evidence>
<sequence length="115" mass="12922">MTHNEKKSKKVMPTSGIGEVRVLTFYAAFNVFCQFDDALLGPTTISTSPLSYPFSLLKFQKKIHFRIGKVSQMGHCYELFKNNFPNGNFTGGSVIRQVVFVSVVVHCLLVLLHSH</sequence>
<dbReference type="Proteomes" id="UP001367508">
    <property type="component" value="Unassembled WGS sequence"/>
</dbReference>